<accession>K9TWJ7</accession>
<dbReference type="HOGENOM" id="CLU_3342033_0_0_3"/>
<proteinExistence type="predicted"/>
<dbReference type="EMBL" id="CP003597">
    <property type="protein sequence ID" value="AFY86940.1"/>
    <property type="molecule type" value="Genomic_DNA"/>
</dbReference>
<name>K9TWJ7_CHRTP</name>
<protein>
    <submittedName>
        <fullName evidence="1">Uncharacterized protein</fullName>
    </submittedName>
</protein>
<reference evidence="1 2" key="1">
    <citation type="submission" date="2012-06" db="EMBL/GenBank/DDBJ databases">
        <title>Finished chromosome of genome of Chroococcidiopsis thermalis PCC 7203.</title>
        <authorList>
            <consortium name="US DOE Joint Genome Institute"/>
            <person name="Gugger M."/>
            <person name="Coursin T."/>
            <person name="Rippka R."/>
            <person name="Tandeau De Marsac N."/>
            <person name="Huntemann M."/>
            <person name="Wei C.-L."/>
            <person name="Han J."/>
            <person name="Detter J.C."/>
            <person name="Han C."/>
            <person name="Tapia R."/>
            <person name="Davenport K."/>
            <person name="Daligault H."/>
            <person name="Erkkila T."/>
            <person name="Gu W."/>
            <person name="Munk A.C.C."/>
            <person name="Teshima H."/>
            <person name="Xu Y."/>
            <person name="Chain P."/>
            <person name="Chen A."/>
            <person name="Krypides N."/>
            <person name="Mavromatis K."/>
            <person name="Markowitz V."/>
            <person name="Szeto E."/>
            <person name="Ivanova N."/>
            <person name="Mikhailova N."/>
            <person name="Ovchinnikova G."/>
            <person name="Pagani I."/>
            <person name="Pati A."/>
            <person name="Goodwin L."/>
            <person name="Peters L."/>
            <person name="Pitluck S."/>
            <person name="Woyke T."/>
            <person name="Kerfeld C."/>
        </authorList>
    </citation>
    <scope>NUCLEOTIDE SEQUENCE [LARGE SCALE GENOMIC DNA]</scope>
    <source>
        <strain evidence="1 2">PCC 7203</strain>
    </source>
</reference>
<dbReference type="InParanoid" id="K9TWJ7"/>
<gene>
    <name evidence="1" type="ORF">Chro_1414</name>
</gene>
<evidence type="ECO:0000313" key="1">
    <source>
        <dbReference type="EMBL" id="AFY86940.1"/>
    </source>
</evidence>
<dbReference type="AlphaFoldDB" id="K9TWJ7"/>
<dbReference type="KEGG" id="cthe:Chro_1414"/>
<sequence>MRSQKLQILLAPIFSRIKDLAIALGLIEFALTVQLQL</sequence>
<dbReference type="Proteomes" id="UP000010384">
    <property type="component" value="Chromosome"/>
</dbReference>
<organism evidence="1 2">
    <name type="scientific">Chroococcidiopsis thermalis (strain PCC 7203)</name>
    <dbReference type="NCBI Taxonomy" id="251229"/>
    <lineage>
        <taxon>Bacteria</taxon>
        <taxon>Bacillati</taxon>
        <taxon>Cyanobacteriota</taxon>
        <taxon>Cyanophyceae</taxon>
        <taxon>Chroococcidiopsidales</taxon>
        <taxon>Chroococcidiopsidaceae</taxon>
        <taxon>Chroococcidiopsis</taxon>
    </lineage>
</organism>
<keyword evidence="2" id="KW-1185">Reference proteome</keyword>
<evidence type="ECO:0000313" key="2">
    <source>
        <dbReference type="Proteomes" id="UP000010384"/>
    </source>
</evidence>